<dbReference type="Pfam" id="PF06367">
    <property type="entry name" value="Drf_FH3"/>
    <property type="match status" value="1"/>
</dbReference>
<dbReference type="SUPFAM" id="SSF101447">
    <property type="entry name" value="Formin homology 2 domain (FH2 domain)"/>
    <property type="match status" value="1"/>
</dbReference>
<keyword evidence="5" id="KW-1185">Reference proteome</keyword>
<dbReference type="InterPro" id="IPR010473">
    <property type="entry name" value="GTPase-bd"/>
</dbReference>
<keyword evidence="1" id="KW-0175">Coiled coil</keyword>
<evidence type="ECO:0008006" key="6">
    <source>
        <dbReference type="Google" id="ProtNLM"/>
    </source>
</evidence>
<reference evidence="4" key="1">
    <citation type="submission" date="2022-11" db="EMBL/GenBank/DDBJ databases">
        <authorList>
            <person name="Kikuchi T."/>
        </authorList>
    </citation>
    <scope>NUCLEOTIDE SEQUENCE</scope>
    <source>
        <strain evidence="4">PS1010</strain>
    </source>
</reference>
<feature type="coiled-coil region" evidence="1">
    <location>
        <begin position="401"/>
        <end position="428"/>
    </location>
</feature>
<gene>
    <name evidence="4" type="ORF">CAMP_LOCUS13558</name>
</gene>
<dbReference type="PANTHER" id="PTHR45725">
    <property type="entry name" value="FORMIN HOMOLOGY 2 FAMILY MEMBER"/>
    <property type="match status" value="1"/>
</dbReference>
<dbReference type="SMART" id="SM00498">
    <property type="entry name" value="FH2"/>
    <property type="match status" value="1"/>
</dbReference>
<dbReference type="PROSITE" id="PS51444">
    <property type="entry name" value="FH2"/>
    <property type="match status" value="1"/>
</dbReference>
<dbReference type="EMBL" id="CANHGI010000005">
    <property type="protein sequence ID" value="CAI5450921.1"/>
    <property type="molecule type" value="Genomic_DNA"/>
</dbReference>
<dbReference type="SUPFAM" id="SSF48371">
    <property type="entry name" value="ARM repeat"/>
    <property type="match status" value="1"/>
</dbReference>
<dbReference type="AlphaFoldDB" id="A0A9P1ITN6"/>
<dbReference type="Gene3D" id="1.25.10.10">
    <property type="entry name" value="Leucine-rich Repeat Variant"/>
    <property type="match status" value="1"/>
</dbReference>
<dbReference type="Gene3D" id="1.10.238.150">
    <property type="entry name" value="Formin, FH3 diaphanous domain"/>
    <property type="match status" value="1"/>
</dbReference>
<evidence type="ECO:0000259" key="3">
    <source>
        <dbReference type="PROSITE" id="PS51444"/>
    </source>
</evidence>
<dbReference type="Pfam" id="PF06371">
    <property type="entry name" value="Drf_GBD"/>
    <property type="match status" value="1"/>
</dbReference>
<accession>A0A9P1ITN6</accession>
<dbReference type="InterPro" id="IPR014768">
    <property type="entry name" value="GBD/FH3_dom"/>
</dbReference>
<dbReference type="GO" id="GO:0030036">
    <property type="term" value="P:actin cytoskeleton organization"/>
    <property type="evidence" value="ECO:0007669"/>
    <property type="project" value="InterPro"/>
</dbReference>
<dbReference type="InterPro" id="IPR010472">
    <property type="entry name" value="FH3_dom"/>
</dbReference>
<evidence type="ECO:0000313" key="5">
    <source>
        <dbReference type="Proteomes" id="UP001152747"/>
    </source>
</evidence>
<dbReference type="InterPro" id="IPR011989">
    <property type="entry name" value="ARM-like"/>
</dbReference>
<comment type="caution">
    <text evidence="4">The sequence shown here is derived from an EMBL/GenBank/DDBJ whole genome shotgun (WGS) entry which is preliminary data.</text>
</comment>
<evidence type="ECO:0000259" key="2">
    <source>
        <dbReference type="PROSITE" id="PS51232"/>
    </source>
</evidence>
<dbReference type="GO" id="GO:0003779">
    <property type="term" value="F:actin binding"/>
    <property type="evidence" value="ECO:0007669"/>
    <property type="project" value="InterPro"/>
</dbReference>
<dbReference type="Pfam" id="PF02181">
    <property type="entry name" value="FH2"/>
    <property type="match status" value="1"/>
</dbReference>
<dbReference type="InterPro" id="IPR042201">
    <property type="entry name" value="FH2_Formin_sf"/>
</dbReference>
<dbReference type="PROSITE" id="PS51232">
    <property type="entry name" value="GBD_FH3"/>
    <property type="match status" value="1"/>
</dbReference>
<dbReference type="InterPro" id="IPR016024">
    <property type="entry name" value="ARM-type_fold"/>
</dbReference>
<dbReference type="OrthoDB" id="1104827at2759"/>
<dbReference type="SMART" id="SM01139">
    <property type="entry name" value="Drf_FH3"/>
    <property type="match status" value="1"/>
</dbReference>
<feature type="domain" description="GBD/FH3" evidence="2">
    <location>
        <begin position="36"/>
        <end position="374"/>
    </location>
</feature>
<dbReference type="InterPro" id="IPR051425">
    <property type="entry name" value="Formin_Homology"/>
</dbReference>
<protein>
    <recommendedName>
        <fullName evidence="6">FH2 domain-containing protein</fullName>
    </recommendedName>
</protein>
<proteinExistence type="predicted"/>
<dbReference type="PANTHER" id="PTHR45725:SF1">
    <property type="entry name" value="DISHEVELLED ASSOCIATED ACTIVATOR OF MORPHOGENESIS, ISOFORM D"/>
    <property type="match status" value="1"/>
</dbReference>
<dbReference type="SMART" id="SM01140">
    <property type="entry name" value="Drf_GBD"/>
    <property type="match status" value="1"/>
</dbReference>
<dbReference type="Proteomes" id="UP001152747">
    <property type="component" value="Unassembled WGS sequence"/>
</dbReference>
<dbReference type="GO" id="GO:0030838">
    <property type="term" value="P:positive regulation of actin filament polymerization"/>
    <property type="evidence" value="ECO:0007669"/>
    <property type="project" value="TreeGrafter"/>
</dbReference>
<dbReference type="GO" id="GO:0031267">
    <property type="term" value="F:small GTPase binding"/>
    <property type="evidence" value="ECO:0007669"/>
    <property type="project" value="InterPro"/>
</dbReference>
<evidence type="ECO:0000313" key="4">
    <source>
        <dbReference type="EMBL" id="CAI5450921.1"/>
    </source>
</evidence>
<evidence type="ECO:0000256" key="1">
    <source>
        <dbReference type="SAM" id="Coils"/>
    </source>
</evidence>
<sequence length="915" mass="104794">MDIIEDWVDRVMSCFYRDRDKDDPEKHINNHLILPPTPLDPAKVDKDFEVLVKELGLAEEKQMEMQNYSLEKKMSLLVSQHCLQIEDANKFIQFLRNLKNSFVIDSTALRLLQELVISLRTQNFSYLEDFLAQSGLELLTDLLSNCHLHYNLEEPALFFLYALRALLNSPNGRNAVLQNELVLLNIARAIDFRDFKCKIVAVEILSGLCFIPEEGHSQVLKALTKVTSLLGERTRFPNTLRTSILGLINAILRTGPAENCSIYRQHLRCELLLLGMSTALDVCRSGSSTHEISLSESTTSSQIDSGSSSPIDYESAVGMAEALNSKLKHSQALPHFISLLQHLFMVPCDDQHIPLWRLFDLILQHLTLQSTVNGMTDVQTPIQNNIDMNEILARLQNHCDYERIEKELEKTREQMETERTRCIELENRLADYSDVRISSGSRISLASSSPSDPCPSPPLINSSSNLPPICPPTCPPPPPPPMNISANHLKSKDEQKNIPTPSNNTKTCFAATSSHKDDDNETVYGTINRRPQANISVIDPRRYQNCTIMLSKLKLSHKEICQAIMTMDEKSKLPKDMIEQMLKFVPTKEEQTLINEAVQKNGNGEPTVLALADRYMFEVSKIKRFEQRLRCLHTIRTFRDRIDTIVPCIKGVVNATNALQSSKRFRQFLTIVLAAGNYLNSGKRNGNAYGFELNSLNKLTDVKYSTRQDRNLLHWIIQFIEKKYPDITKLKRDLSTVLEAARFSQSETAAEIRSLEESILLIRRELNILETPESVPEKEDKFEKVAKSFISSATTEFHNLEKQFKEMKLKFEECSKYFCFQSTTSPEEMFSVISKFLTTFTEYHHQLWNEIEEEEKAKRQTIARTFLAKKSTARRNTNHKERDFEQLISALQSGDIFKEELSRLRTSFRPKKTIK</sequence>
<organism evidence="4 5">
    <name type="scientific">Caenorhabditis angaria</name>
    <dbReference type="NCBI Taxonomy" id="860376"/>
    <lineage>
        <taxon>Eukaryota</taxon>
        <taxon>Metazoa</taxon>
        <taxon>Ecdysozoa</taxon>
        <taxon>Nematoda</taxon>
        <taxon>Chromadorea</taxon>
        <taxon>Rhabditida</taxon>
        <taxon>Rhabditina</taxon>
        <taxon>Rhabditomorpha</taxon>
        <taxon>Rhabditoidea</taxon>
        <taxon>Rhabditidae</taxon>
        <taxon>Peloderinae</taxon>
        <taxon>Caenorhabditis</taxon>
    </lineage>
</organism>
<feature type="domain" description="FH2" evidence="3">
    <location>
        <begin position="471"/>
        <end position="866"/>
    </location>
</feature>
<dbReference type="Gene3D" id="1.20.58.2220">
    <property type="entry name" value="Formin, FH2 domain"/>
    <property type="match status" value="1"/>
</dbReference>
<name>A0A9P1ITN6_9PELO</name>
<dbReference type="InterPro" id="IPR015425">
    <property type="entry name" value="FH2_Formin"/>
</dbReference>